<protein>
    <submittedName>
        <fullName evidence="1">Uncharacterized protein</fullName>
    </submittedName>
</protein>
<name>A0A0W0FI06_MONRR</name>
<dbReference type="AlphaFoldDB" id="A0A0W0FI06"/>
<organism evidence="1 2">
    <name type="scientific">Moniliophthora roreri</name>
    <name type="common">Frosty pod rot fungus</name>
    <name type="synonym">Monilia roreri</name>
    <dbReference type="NCBI Taxonomy" id="221103"/>
    <lineage>
        <taxon>Eukaryota</taxon>
        <taxon>Fungi</taxon>
        <taxon>Dikarya</taxon>
        <taxon>Basidiomycota</taxon>
        <taxon>Agaricomycotina</taxon>
        <taxon>Agaricomycetes</taxon>
        <taxon>Agaricomycetidae</taxon>
        <taxon>Agaricales</taxon>
        <taxon>Marasmiineae</taxon>
        <taxon>Marasmiaceae</taxon>
        <taxon>Moniliophthora</taxon>
    </lineage>
</organism>
<evidence type="ECO:0000313" key="2">
    <source>
        <dbReference type="Proteomes" id="UP000054988"/>
    </source>
</evidence>
<reference evidence="1 2" key="1">
    <citation type="submission" date="2015-12" db="EMBL/GenBank/DDBJ databases">
        <title>Draft genome sequence of Moniliophthora roreri, the causal agent of frosty pod rot of cacao.</title>
        <authorList>
            <person name="Aime M.C."/>
            <person name="Diaz-Valderrama J.R."/>
            <person name="Kijpornyongpan T."/>
            <person name="Phillips-Mora W."/>
        </authorList>
    </citation>
    <scope>NUCLEOTIDE SEQUENCE [LARGE SCALE GENOMIC DNA]</scope>
    <source>
        <strain evidence="1 2">MCA 2952</strain>
    </source>
</reference>
<gene>
    <name evidence="1" type="ORF">WG66_11450</name>
</gene>
<accession>A0A0W0FI06</accession>
<dbReference type="Proteomes" id="UP000054988">
    <property type="component" value="Unassembled WGS sequence"/>
</dbReference>
<dbReference type="EMBL" id="LATX01001944">
    <property type="protein sequence ID" value="KTB35977.1"/>
    <property type="molecule type" value="Genomic_DNA"/>
</dbReference>
<evidence type="ECO:0000313" key="1">
    <source>
        <dbReference type="EMBL" id="KTB35977.1"/>
    </source>
</evidence>
<comment type="caution">
    <text evidence="1">The sequence shown here is derived from an EMBL/GenBank/DDBJ whole genome shotgun (WGS) entry which is preliminary data.</text>
</comment>
<sequence length="38" mass="4374">MKTQGLWCQNTPEKGIYKFLILSFVCDSLEMNAFKTTS</sequence>
<proteinExistence type="predicted"/>